<feature type="domain" description="Peptidase M26 N-terminal" evidence="2">
    <location>
        <begin position="25"/>
        <end position="125"/>
    </location>
</feature>
<accession>A0A2N2F3F7</accession>
<dbReference type="InterPro" id="IPR011493">
    <property type="entry name" value="GLUG"/>
</dbReference>
<dbReference type="Proteomes" id="UP000233417">
    <property type="component" value="Unassembled WGS sequence"/>
</dbReference>
<dbReference type="GO" id="GO:0004222">
    <property type="term" value="F:metalloendopeptidase activity"/>
    <property type="evidence" value="ECO:0007669"/>
    <property type="project" value="InterPro"/>
</dbReference>
<proteinExistence type="predicted"/>
<name>A0A2N2F3F7_9BACT</name>
<keyword evidence="1" id="KW-0472">Membrane</keyword>
<keyword evidence="1" id="KW-1133">Transmembrane helix</keyword>
<evidence type="ECO:0000259" key="3">
    <source>
        <dbReference type="Pfam" id="PF07581"/>
    </source>
</evidence>
<organism evidence="5 6">
    <name type="scientific">Candidatus Dojkabacteria bacterium HGW-Dojkabacteria-1</name>
    <dbReference type="NCBI Taxonomy" id="2013761"/>
    <lineage>
        <taxon>Bacteria</taxon>
        <taxon>Candidatus Dojkabacteria</taxon>
    </lineage>
</organism>
<evidence type="ECO:0000259" key="2">
    <source>
        <dbReference type="Pfam" id="PF05342"/>
    </source>
</evidence>
<evidence type="ECO:0000313" key="5">
    <source>
        <dbReference type="EMBL" id="PKN02686.1"/>
    </source>
</evidence>
<dbReference type="InterPro" id="IPR008006">
    <property type="entry name" value="Peptidase_M26_N_dom"/>
</dbReference>
<dbReference type="Pfam" id="PF13290">
    <property type="entry name" value="CHB_HEX_C_1"/>
    <property type="match status" value="1"/>
</dbReference>
<feature type="domain" description="GLUG" evidence="3">
    <location>
        <begin position="234"/>
        <end position="259"/>
    </location>
</feature>
<feature type="domain" description="GH29D-like beta-sandwich" evidence="4">
    <location>
        <begin position="633"/>
        <end position="691"/>
    </location>
</feature>
<protein>
    <recommendedName>
        <fullName evidence="7">GLUG domain-containing protein</fullName>
    </recommendedName>
</protein>
<dbReference type="EMBL" id="PHAO01000001">
    <property type="protein sequence ID" value="PKN02686.1"/>
    <property type="molecule type" value="Genomic_DNA"/>
</dbReference>
<dbReference type="Pfam" id="PF05342">
    <property type="entry name" value="Peptidase_M26_N"/>
    <property type="match status" value="1"/>
</dbReference>
<evidence type="ECO:0000259" key="4">
    <source>
        <dbReference type="Pfam" id="PF13290"/>
    </source>
</evidence>
<dbReference type="GO" id="GO:0008270">
    <property type="term" value="F:zinc ion binding"/>
    <property type="evidence" value="ECO:0007669"/>
    <property type="project" value="InterPro"/>
</dbReference>
<gene>
    <name evidence="5" type="ORF">CVU76_01450</name>
</gene>
<dbReference type="AlphaFoldDB" id="A0A2N2F3F7"/>
<feature type="transmembrane region" description="Helical" evidence="1">
    <location>
        <begin position="832"/>
        <end position="852"/>
    </location>
</feature>
<evidence type="ECO:0000313" key="6">
    <source>
        <dbReference type="Proteomes" id="UP000233417"/>
    </source>
</evidence>
<comment type="caution">
    <text evidence="5">The sequence shown here is derived from an EMBL/GenBank/DDBJ whole genome shotgun (WGS) entry which is preliminary data.</text>
</comment>
<keyword evidence="1" id="KW-0812">Transmembrane</keyword>
<evidence type="ECO:0000256" key="1">
    <source>
        <dbReference type="SAM" id="Phobius"/>
    </source>
</evidence>
<feature type="domain" description="GLUG" evidence="3">
    <location>
        <begin position="146"/>
        <end position="172"/>
    </location>
</feature>
<dbReference type="InterPro" id="IPR059177">
    <property type="entry name" value="GH29D-like_dom"/>
</dbReference>
<dbReference type="Pfam" id="PF07581">
    <property type="entry name" value="Glug"/>
    <property type="match status" value="2"/>
</dbReference>
<evidence type="ECO:0008006" key="7">
    <source>
        <dbReference type="Google" id="ProtNLM"/>
    </source>
</evidence>
<dbReference type="GO" id="GO:0016020">
    <property type="term" value="C:membrane"/>
    <property type="evidence" value="ECO:0007669"/>
    <property type="project" value="InterPro"/>
</dbReference>
<sequence length="857" mass="93054">MHAQYSGLGSGTIELPYVITTCSQLQEIGDDPTAHYVLGNDIYCEESELWNDGNGFIPIGGGQDFWGTLDGNSFTIYDLYINRPEENNIGLFHTIEGGEVKNLTLERAYVRGNGRVGALAGQSSDGDYFNISVIDSIVISEDIYFGSNVGGIVGFSEDSITIENCSFNGTVTGYNYVGGLLGNGYGGGSEIYIIDSYNEGVISGKSGVGGLVGVSSYIHEISNSYNTGSVVGFYRVGGLVGYSQYDISITDSYNEGSISGYYRVGGLVGGVEEKVTILRSYNEGPISSLLENYDPEEYDLPSWIDQYVCVGGLVGAAWKSDISKSYNLGNMQALGGSRSVGGILGCGGLVDIQETYNKGDIETELTISRMVSIDGVGGLVGMAINMKLMNTYNAGNLSVSYWNDCTEYFTDGYLYFSCGYFPFSGGLVGTSMVSSVRNSYNRGDITIAESQEELAEGGVGGLFGLLLMDEWMINDIVNNFEKDFVERVTTYIAELINNFAVGLITNLYTGDNVFVGGLVGMFFAGNCTDNNCVDEYINFQNNWWFNGITKAIGTVVGDIFSIPQMYSEEQEEGRFERASTMEIFKTYSHKVYNTDPEWDFNTIWNSVYDGKGYPVLGIQSLVMPSAPVASVVSGTYSSGFNVSLSSSASTIRYTINGINPSCSTGIIYTGLIPISSSSVIKAIGCSDDVSSSLSEFTYIILPSGPTPDTTPSLTTLIKRKIYTPPTVLENLESSSEVQEEKEETKVEESKEVVFRIKIVDEKGNALVGAKVIFEGKEYITDMNGEIRVNGIESGEYVLKITHDGKEYEQGVVLGNSNLVTEVILEDTEKKDFPWWVVIAVGSVLLVTGVYAFRKKQI</sequence>
<reference evidence="5 6" key="1">
    <citation type="journal article" date="2017" name="ISME J.">
        <title>Potential for microbial H2 and metal transformations associated with novel bacteria and archaea in deep terrestrial subsurface sediments.</title>
        <authorList>
            <person name="Hernsdorf A.W."/>
            <person name="Amano Y."/>
            <person name="Miyakawa K."/>
            <person name="Ise K."/>
            <person name="Suzuki Y."/>
            <person name="Anantharaman K."/>
            <person name="Probst A."/>
            <person name="Burstein D."/>
            <person name="Thomas B.C."/>
            <person name="Banfield J.F."/>
        </authorList>
    </citation>
    <scope>NUCLEOTIDE SEQUENCE [LARGE SCALE GENOMIC DNA]</scope>
    <source>
        <strain evidence="5">HGW-Dojkabacteria-1</strain>
    </source>
</reference>
<dbReference type="Gene3D" id="2.160.20.110">
    <property type="match status" value="3"/>
</dbReference>